<proteinExistence type="predicted"/>
<evidence type="ECO:0000313" key="3">
    <source>
        <dbReference type="EMBL" id="APG27151.1"/>
    </source>
</evidence>
<dbReference type="Pfam" id="PF13229">
    <property type="entry name" value="Beta_helix"/>
    <property type="match status" value="1"/>
</dbReference>
<organism evidence="3 4">
    <name type="scientific">Syntrophotalea acetylenivorans</name>
    <dbReference type="NCBI Taxonomy" id="1842532"/>
    <lineage>
        <taxon>Bacteria</taxon>
        <taxon>Pseudomonadati</taxon>
        <taxon>Thermodesulfobacteriota</taxon>
        <taxon>Desulfuromonadia</taxon>
        <taxon>Desulfuromonadales</taxon>
        <taxon>Syntrophotaleaceae</taxon>
        <taxon>Syntrophotalea</taxon>
    </lineage>
</organism>
<dbReference type="AlphaFoldDB" id="A0A1L3GMN3"/>
<name>A0A1L3GMN3_9BACT</name>
<dbReference type="Proteomes" id="UP000182517">
    <property type="component" value="Chromosome"/>
</dbReference>
<dbReference type="STRING" id="1842532.A7E78_04450"/>
<evidence type="ECO:0000259" key="2">
    <source>
        <dbReference type="Pfam" id="PF13229"/>
    </source>
</evidence>
<dbReference type="Gene3D" id="2.160.20.10">
    <property type="entry name" value="Single-stranded right-handed beta-helix, Pectin lyase-like"/>
    <property type="match status" value="1"/>
</dbReference>
<dbReference type="OrthoDB" id="5401272at2"/>
<dbReference type="InterPro" id="IPR039448">
    <property type="entry name" value="Beta_helix"/>
</dbReference>
<gene>
    <name evidence="3" type="ORF">A7E78_04450</name>
</gene>
<dbReference type="RefSeq" id="WP_072283113.1">
    <property type="nucleotide sequence ID" value="NZ_CP015519.1"/>
</dbReference>
<dbReference type="EMBL" id="CP015519">
    <property type="protein sequence ID" value="APG27151.1"/>
    <property type="molecule type" value="Genomic_DNA"/>
</dbReference>
<evidence type="ECO:0000313" key="4">
    <source>
        <dbReference type="Proteomes" id="UP000182517"/>
    </source>
</evidence>
<feature type="chain" id="PRO_5012611451" description="Right handed beta helix domain-containing protein" evidence="1">
    <location>
        <begin position="22"/>
        <end position="264"/>
    </location>
</feature>
<evidence type="ECO:0000256" key="1">
    <source>
        <dbReference type="SAM" id="SignalP"/>
    </source>
</evidence>
<dbReference type="InterPro" id="IPR012334">
    <property type="entry name" value="Pectin_lyas_fold"/>
</dbReference>
<dbReference type="KEGG" id="pef:A7E78_04450"/>
<feature type="signal peptide" evidence="1">
    <location>
        <begin position="1"/>
        <end position="21"/>
    </location>
</feature>
<feature type="domain" description="Right handed beta helix" evidence="2">
    <location>
        <begin position="122"/>
        <end position="234"/>
    </location>
</feature>
<accession>A0A1L3GMN3</accession>
<dbReference type="InterPro" id="IPR011050">
    <property type="entry name" value="Pectin_lyase_fold/virulence"/>
</dbReference>
<keyword evidence="1" id="KW-0732">Signal</keyword>
<reference evidence="3 4" key="1">
    <citation type="journal article" date="2017" name="Genome Announc.">
        <title>Complete Genome Sequences of Two Acetylene-Fermenting Pelobacter acetylenicus Strains.</title>
        <authorList>
            <person name="Sutton J.M."/>
            <person name="Baesman S.M."/>
            <person name="Fierst J.L."/>
            <person name="Poret-Peterson A.T."/>
            <person name="Oremland R.S."/>
            <person name="Dunlap D.S."/>
            <person name="Akob D.M."/>
        </authorList>
    </citation>
    <scope>NUCLEOTIDE SEQUENCE [LARGE SCALE GENOMIC DNA]</scope>
    <source>
        <strain evidence="3 4">SFB93</strain>
    </source>
</reference>
<dbReference type="SUPFAM" id="SSF51126">
    <property type="entry name" value="Pectin lyase-like"/>
    <property type="match status" value="1"/>
</dbReference>
<sequence length="264" mass="28928">MRMTVKIAFLGLRLSFLASCAISPQGRAAPLSGVVSGETRWQGTVSIDGDLGLEEEARLVIAPGTEVFFLPPAEGKDLFTPRPNFPGSELIVRGTLIVEGTAEKPITFRFVDPDAPAGSWGGINLRESPEVRFRFVRITQANSAIHSHNSKAVIEASRIVNNLFGLRFNSTEFLIRNNPFRDNGTAIRFQFGAPVIRNNLITDNEKGIFITSYPSEYRIEGNNIVGNHRYAVVLGEEVPDDVQMAGNYWGTDSPISPPGVSWPP</sequence>
<protein>
    <recommendedName>
        <fullName evidence="2">Right handed beta helix domain-containing protein</fullName>
    </recommendedName>
</protein>
<keyword evidence="4" id="KW-1185">Reference proteome</keyword>